<accession>A0A162NKI7</accession>
<feature type="signal peptide" evidence="1">
    <location>
        <begin position="1"/>
        <end position="18"/>
    </location>
</feature>
<dbReference type="Proteomes" id="UP000077315">
    <property type="component" value="Unassembled WGS sequence"/>
</dbReference>
<feature type="chain" id="PRO_5007838182" evidence="1">
    <location>
        <begin position="19"/>
        <end position="136"/>
    </location>
</feature>
<dbReference type="AlphaFoldDB" id="A0A162NKI7"/>
<gene>
    <name evidence="2" type="ORF">PHYBLDRAFT_78913</name>
</gene>
<evidence type="ECO:0000313" key="2">
    <source>
        <dbReference type="EMBL" id="OAD75068.1"/>
    </source>
</evidence>
<keyword evidence="3" id="KW-1185">Reference proteome</keyword>
<dbReference type="OrthoDB" id="2265046at2759"/>
<dbReference type="EMBL" id="KV440978">
    <property type="protein sequence ID" value="OAD75068.1"/>
    <property type="molecule type" value="Genomic_DNA"/>
</dbReference>
<dbReference type="RefSeq" id="XP_018293108.1">
    <property type="nucleotide sequence ID" value="XM_018443401.1"/>
</dbReference>
<keyword evidence="1" id="KW-0732">Signal</keyword>
<evidence type="ECO:0000313" key="3">
    <source>
        <dbReference type="Proteomes" id="UP000077315"/>
    </source>
</evidence>
<evidence type="ECO:0000256" key="1">
    <source>
        <dbReference type="SAM" id="SignalP"/>
    </source>
</evidence>
<protein>
    <submittedName>
        <fullName evidence="2">Uncharacterized protein</fullName>
    </submittedName>
</protein>
<dbReference type="InParanoid" id="A0A162NKI7"/>
<dbReference type="VEuPathDB" id="FungiDB:PHYBLDRAFT_78913"/>
<proteinExistence type="predicted"/>
<dbReference type="GeneID" id="29004306"/>
<reference evidence="3" key="1">
    <citation type="submission" date="2015-06" db="EMBL/GenBank/DDBJ databases">
        <title>Expansion of signal transduction pathways in fungi by whole-genome duplication.</title>
        <authorList>
            <consortium name="DOE Joint Genome Institute"/>
            <person name="Corrochano L.M."/>
            <person name="Kuo A."/>
            <person name="Marcet-Houben M."/>
            <person name="Polaino S."/>
            <person name="Salamov A."/>
            <person name="Villalobos J.M."/>
            <person name="Alvarez M.I."/>
            <person name="Avalos J."/>
            <person name="Benito E.P."/>
            <person name="Benoit I."/>
            <person name="Burger G."/>
            <person name="Camino L.P."/>
            <person name="Canovas D."/>
            <person name="Cerda-Olmedo E."/>
            <person name="Cheng J.-F."/>
            <person name="Dominguez A."/>
            <person name="Elias M."/>
            <person name="Eslava A.P."/>
            <person name="Glaser F."/>
            <person name="Grimwood J."/>
            <person name="Gutierrez G."/>
            <person name="Heitman J."/>
            <person name="Henrissat B."/>
            <person name="Iturriaga E.A."/>
            <person name="Lang B.F."/>
            <person name="Lavin J.L."/>
            <person name="Lee S."/>
            <person name="Li W."/>
            <person name="Lindquist E."/>
            <person name="Lopez-Garcia S."/>
            <person name="Luque E.M."/>
            <person name="Marcos A.T."/>
            <person name="Martin J."/>
            <person name="McCluskey K."/>
            <person name="Medina H.R."/>
            <person name="Miralles-Duran A."/>
            <person name="Miyazaki A."/>
            <person name="Munoz-Torres E."/>
            <person name="Oguiza J.A."/>
            <person name="Ohm R."/>
            <person name="Olmedo M."/>
            <person name="Orejas M."/>
            <person name="Ortiz-Castellanos L."/>
            <person name="Pisabarro A.G."/>
            <person name="Rodriguez-Romero J."/>
            <person name="Ruiz-Herrera J."/>
            <person name="Ruiz-Vazquez R."/>
            <person name="Sanz C."/>
            <person name="Schackwitz W."/>
            <person name="Schmutz J."/>
            <person name="Shahriari M."/>
            <person name="Shelest E."/>
            <person name="Silva-Franco F."/>
            <person name="Soanes D."/>
            <person name="Syed K."/>
            <person name="Tagua V.G."/>
            <person name="Talbot N.J."/>
            <person name="Thon M."/>
            <person name="De vries R.P."/>
            <person name="Wiebenga A."/>
            <person name="Yadav J.S."/>
            <person name="Braun E.L."/>
            <person name="Baker S."/>
            <person name="Garre V."/>
            <person name="Horwitz B."/>
            <person name="Torres-Martinez S."/>
            <person name="Idnurm A."/>
            <person name="Herrera-Estrella A."/>
            <person name="Gabaldon T."/>
            <person name="Grigoriev I.V."/>
        </authorList>
    </citation>
    <scope>NUCLEOTIDE SEQUENCE [LARGE SCALE GENOMIC DNA]</scope>
    <source>
        <strain evidence="3">NRRL 1555(-)</strain>
    </source>
</reference>
<sequence>MQFFKISLLFALAIQAMAAKDDQSTGTTNIRQSVSPRPRQFRMDVYPQSNLKGTPQHMVSNNGVTSPCWNLDSKHIRSLVVNDPMIKITFYRSSDCRGASSKTIRSTRAHDGAQNLSLKAGSVKIVKLQQLVVTDK</sequence>
<name>A0A162NKI7_PHYB8</name>
<organism evidence="2 3">
    <name type="scientific">Phycomyces blakesleeanus (strain ATCC 8743b / DSM 1359 / FGSC 10004 / NBRC 33097 / NRRL 1555)</name>
    <dbReference type="NCBI Taxonomy" id="763407"/>
    <lineage>
        <taxon>Eukaryota</taxon>
        <taxon>Fungi</taxon>
        <taxon>Fungi incertae sedis</taxon>
        <taxon>Mucoromycota</taxon>
        <taxon>Mucoromycotina</taxon>
        <taxon>Mucoromycetes</taxon>
        <taxon>Mucorales</taxon>
        <taxon>Phycomycetaceae</taxon>
        <taxon>Phycomyces</taxon>
    </lineage>
</organism>